<reference evidence="2 3" key="2">
    <citation type="submission" date="2010-03" db="EMBL/GenBank/DDBJ databases">
        <authorList>
            <person name="Pajon A."/>
        </authorList>
    </citation>
    <scope>NUCLEOTIDE SEQUENCE [LARGE SCALE GENOMIC DNA]</scope>
    <source>
        <strain evidence="2 3">70/3</strain>
    </source>
</reference>
<feature type="domain" description="Large polyvalent protein associated" evidence="1">
    <location>
        <begin position="18"/>
        <end position="110"/>
    </location>
</feature>
<organism evidence="2 3">
    <name type="scientific">[Eubacterium] siraeum 70/3</name>
    <dbReference type="NCBI Taxonomy" id="657319"/>
    <lineage>
        <taxon>Bacteria</taxon>
        <taxon>Bacillati</taxon>
        <taxon>Bacillota</taxon>
        <taxon>Clostridia</taxon>
        <taxon>Eubacteriales</taxon>
        <taxon>Oscillospiraceae</taxon>
        <taxon>Oscillospiraceae incertae sedis</taxon>
    </lineage>
</organism>
<dbReference type="InterPro" id="IPR040809">
    <property type="entry name" value="LPD28"/>
</dbReference>
<dbReference type="EMBL" id="FP929044">
    <property type="protein sequence ID" value="CBK96265.1"/>
    <property type="molecule type" value="Genomic_DNA"/>
</dbReference>
<dbReference type="Pfam" id="PF18843">
    <property type="entry name" value="LPD28"/>
    <property type="match status" value="1"/>
</dbReference>
<dbReference type="HOGENOM" id="CLU_165343_1_0_9"/>
<evidence type="ECO:0000313" key="2">
    <source>
        <dbReference type="EMBL" id="CBK96265.1"/>
    </source>
</evidence>
<evidence type="ECO:0000313" key="3">
    <source>
        <dbReference type="Proteomes" id="UP000008803"/>
    </source>
</evidence>
<dbReference type="AlphaFoldDB" id="D4JT46"/>
<name>D4JT46_9FIRM</name>
<dbReference type="KEGG" id="esu:EUS_10680"/>
<sequence length="125" mass="14148">MSYNKTETRELNTPVLNEEELEVIEVLDHRALFSNGRIKPEQIPEGLHAYDLRHSDDGGRFCSIEPKVGVNHGGTVLMRYVLDFGKDGYIPLDDDTAPNFLGETMTASEFVVEENQDEVMRMNGM</sequence>
<accession>D4JT46</accession>
<dbReference type="BioCyc" id="ESIR657319:G136K-902-MONOMER"/>
<protein>
    <recommendedName>
        <fullName evidence="1">Large polyvalent protein associated domain-containing protein</fullName>
    </recommendedName>
</protein>
<evidence type="ECO:0000259" key="1">
    <source>
        <dbReference type="Pfam" id="PF18843"/>
    </source>
</evidence>
<gene>
    <name evidence="2" type="ORF">EUS_10680</name>
</gene>
<dbReference type="PATRIC" id="fig|657319.3.peg.1356"/>
<proteinExistence type="predicted"/>
<dbReference type="Proteomes" id="UP000008803">
    <property type="component" value="Chromosome"/>
</dbReference>
<reference evidence="2 3" key="1">
    <citation type="submission" date="2010-03" db="EMBL/GenBank/DDBJ databases">
        <title>The genome sequence of Eubacterium siraeum 70/3.</title>
        <authorList>
            <consortium name="metaHIT consortium -- http://www.metahit.eu/"/>
            <person name="Pajon A."/>
            <person name="Turner K."/>
            <person name="Parkhill J."/>
            <person name="Duncan S."/>
            <person name="Flint H."/>
        </authorList>
    </citation>
    <scope>NUCLEOTIDE SEQUENCE [LARGE SCALE GENOMIC DNA]</scope>
    <source>
        <strain evidence="2 3">70/3</strain>
    </source>
</reference>